<sequence length="159" mass="17819">MGLQIMHLLAMAPLKPFILLLLALNSSHIVIGISSIELAAITCPSLQTDPDLRALILRRNSLHRKFSRTCDIKDKVELNLLNAIIKQSYVNLKKKTWKDLWGSIDARIPNSKLWHLAQSLSCNQPQNVTCNIVLAPDGAASQDDKTAVKLLGEFYKKYE</sequence>
<keyword evidence="2" id="KW-1185">Reference proteome</keyword>
<protein>
    <submittedName>
        <fullName evidence="1">Uncharacterized protein</fullName>
    </submittedName>
</protein>
<reference evidence="1 2" key="1">
    <citation type="submission" date="2021-06" db="EMBL/GenBank/DDBJ databases">
        <title>Caerostris darwini draft genome.</title>
        <authorList>
            <person name="Kono N."/>
            <person name="Arakawa K."/>
        </authorList>
    </citation>
    <scope>NUCLEOTIDE SEQUENCE [LARGE SCALE GENOMIC DNA]</scope>
</reference>
<dbReference type="Proteomes" id="UP001054837">
    <property type="component" value="Unassembled WGS sequence"/>
</dbReference>
<accession>A0AAV4NNR5</accession>
<comment type="caution">
    <text evidence="1">The sequence shown here is derived from an EMBL/GenBank/DDBJ whole genome shotgun (WGS) entry which is preliminary data.</text>
</comment>
<evidence type="ECO:0000313" key="1">
    <source>
        <dbReference type="EMBL" id="GIX86093.1"/>
    </source>
</evidence>
<evidence type="ECO:0000313" key="2">
    <source>
        <dbReference type="Proteomes" id="UP001054837"/>
    </source>
</evidence>
<dbReference type="AlphaFoldDB" id="A0AAV4NNR5"/>
<dbReference type="EMBL" id="BPLQ01001853">
    <property type="protein sequence ID" value="GIX86093.1"/>
    <property type="molecule type" value="Genomic_DNA"/>
</dbReference>
<proteinExistence type="predicted"/>
<organism evidence="1 2">
    <name type="scientific">Caerostris darwini</name>
    <dbReference type="NCBI Taxonomy" id="1538125"/>
    <lineage>
        <taxon>Eukaryota</taxon>
        <taxon>Metazoa</taxon>
        <taxon>Ecdysozoa</taxon>
        <taxon>Arthropoda</taxon>
        <taxon>Chelicerata</taxon>
        <taxon>Arachnida</taxon>
        <taxon>Araneae</taxon>
        <taxon>Araneomorphae</taxon>
        <taxon>Entelegynae</taxon>
        <taxon>Araneoidea</taxon>
        <taxon>Araneidae</taxon>
        <taxon>Caerostris</taxon>
    </lineage>
</organism>
<name>A0AAV4NNR5_9ARAC</name>
<gene>
    <name evidence="1" type="ORF">CDAR_613361</name>
</gene>